<dbReference type="SUPFAM" id="SSF53098">
    <property type="entry name" value="Ribonuclease H-like"/>
    <property type="match status" value="1"/>
</dbReference>
<sequence length="212" mass="23748">MHSGKKFAELFYDVLDSYSVVDCLHTITANNASVNLKMARELDLQIPHFSSSTDILGCVAHVSSLAAKVGIAALGPIDQNQDGKEISMAKNDNVASNRMNINSLVSTPDGVDINAQTINKQIHGLYDQAQLIRPAELMIEKINQYLEEAIKKPMYICAMILDPKFKTTFWTNHQDFIVKHYKVSVDDITKTFKNIAQDFFEKLPKKKDNISA</sequence>
<evidence type="ECO:0000313" key="1">
    <source>
        <dbReference type="EMBL" id="PLW18136.1"/>
    </source>
</evidence>
<dbReference type="InterPro" id="IPR012337">
    <property type="entry name" value="RNaseH-like_sf"/>
</dbReference>
<organism evidence="1 2">
    <name type="scientific">Puccinia coronata f. sp. avenae</name>
    <dbReference type="NCBI Taxonomy" id="200324"/>
    <lineage>
        <taxon>Eukaryota</taxon>
        <taxon>Fungi</taxon>
        <taxon>Dikarya</taxon>
        <taxon>Basidiomycota</taxon>
        <taxon>Pucciniomycotina</taxon>
        <taxon>Pucciniomycetes</taxon>
        <taxon>Pucciniales</taxon>
        <taxon>Pucciniaceae</taxon>
        <taxon>Puccinia</taxon>
    </lineage>
</organism>
<dbReference type="OrthoDB" id="2505635at2759"/>
<accession>A0A2N5SY21</accession>
<protein>
    <recommendedName>
        <fullName evidence="3">hAT-like transposase RNase-H fold domain-containing protein</fullName>
    </recommendedName>
</protein>
<reference evidence="1 2" key="1">
    <citation type="submission" date="2017-11" db="EMBL/GenBank/DDBJ databases">
        <title>De novo assembly and phasing of dikaryotic genomes from two isolates of Puccinia coronata f. sp. avenae, the causal agent of oat crown rust.</title>
        <authorList>
            <person name="Miller M.E."/>
            <person name="Zhang Y."/>
            <person name="Omidvar V."/>
            <person name="Sperschneider J."/>
            <person name="Schwessinger B."/>
            <person name="Raley C."/>
            <person name="Palmer J.M."/>
            <person name="Garnica D."/>
            <person name="Upadhyaya N."/>
            <person name="Rathjen J."/>
            <person name="Taylor J.M."/>
            <person name="Park R.F."/>
            <person name="Dodds P.N."/>
            <person name="Hirsch C.D."/>
            <person name="Kianian S.F."/>
            <person name="Figueroa M."/>
        </authorList>
    </citation>
    <scope>NUCLEOTIDE SEQUENCE [LARGE SCALE GENOMIC DNA]</scope>
    <source>
        <strain evidence="1">12NC29</strain>
    </source>
</reference>
<dbReference type="EMBL" id="PGCJ01000837">
    <property type="protein sequence ID" value="PLW18136.1"/>
    <property type="molecule type" value="Genomic_DNA"/>
</dbReference>
<evidence type="ECO:0000313" key="2">
    <source>
        <dbReference type="Proteomes" id="UP000235388"/>
    </source>
</evidence>
<gene>
    <name evidence="1" type="ORF">PCANC_12693</name>
</gene>
<comment type="caution">
    <text evidence="1">The sequence shown here is derived from an EMBL/GenBank/DDBJ whole genome shotgun (WGS) entry which is preliminary data.</text>
</comment>
<keyword evidence="2" id="KW-1185">Reference proteome</keyword>
<dbReference type="AlphaFoldDB" id="A0A2N5SY21"/>
<dbReference type="Proteomes" id="UP000235388">
    <property type="component" value="Unassembled WGS sequence"/>
</dbReference>
<name>A0A2N5SY21_9BASI</name>
<evidence type="ECO:0008006" key="3">
    <source>
        <dbReference type="Google" id="ProtNLM"/>
    </source>
</evidence>
<proteinExistence type="predicted"/>